<feature type="compositionally biased region" description="Polar residues" evidence="1">
    <location>
        <begin position="609"/>
        <end position="626"/>
    </location>
</feature>
<dbReference type="Gene3D" id="2.60.200.20">
    <property type="match status" value="1"/>
</dbReference>
<feature type="compositionally biased region" description="Polar residues" evidence="1">
    <location>
        <begin position="642"/>
        <end position="657"/>
    </location>
</feature>
<dbReference type="PANTHER" id="PTHR12162">
    <property type="entry name" value="NIBRIN-RELATED"/>
    <property type="match status" value="1"/>
</dbReference>
<dbReference type="EMBL" id="OZ037945">
    <property type="protein sequence ID" value="CAL1702804.1"/>
    <property type="molecule type" value="Genomic_DNA"/>
</dbReference>
<accession>A0ABP1D7W1</accession>
<evidence type="ECO:0000313" key="3">
    <source>
        <dbReference type="Proteomes" id="UP001497453"/>
    </source>
</evidence>
<dbReference type="PANTHER" id="PTHR12162:SF0">
    <property type="entry name" value="NIBRIN"/>
    <property type="match status" value="1"/>
</dbReference>
<proteinExistence type="predicted"/>
<feature type="compositionally biased region" description="Acidic residues" evidence="1">
    <location>
        <begin position="957"/>
        <end position="970"/>
    </location>
</feature>
<feature type="compositionally biased region" description="Basic residues" evidence="1">
    <location>
        <begin position="539"/>
        <end position="548"/>
    </location>
</feature>
<feature type="region of interest" description="Disordered" evidence="1">
    <location>
        <begin position="59"/>
        <end position="84"/>
    </location>
</feature>
<sequence>MWVITGPFDGALNALNVQKSKLLKPGRTYVLGRKDRALVVNHKSVSRDHLSFTVGAYSEEDVSDPDTKPTLELHNTGSKSRRVEREDQALNVNAQSSLQLQDGDKIFVLNDVTLSIKWETVCCYFPTHDTSVIPYTGCAKLGISVVLTPHPSVTHHITPTLSLSPQIACSLLTLAHFIRPDWLTAVLQLGVSVHSTATTQIDAPPTERPSRLEASFALPRIADYRPDYSPAIASSMRSLKVWEPNEGRLNFFHGRRFIFVGERGREVSVDLREVVKRGGGEYECFAVEGGWSSFHAVLAKGQGKGKPLILVADEHDMGLAVGQDKWMEIVREAAEYNLHFIRLEKLAQAIMHVDLSYVDCMLKEPLNDPHRFASPLPDVIPNTHLDEPSLPVSQFRTVTPPPAPSPSQPPGRKTRRLVRHDSSDERFDQAVANAAASGSTTTISAKGPSAQVEEQSGKASRDGNVAADEQASMENQEPQQVPQPPRRRPTRRPINRKPLFGDDDSVLQDGESSTAESVTPAPIPSSAQAPEKPSSSRTVPRRRPKRRVIGGAPLLGQEDHDVDATSALEAEAVEPPLKKFKALYEESDPDRIAQSGMEEYLTMYRGLDSTGSMTQSETQMPGSSRMQGRLDVVREEEEEPSTVPSQSVVVGEQTQAGSRLKRKVRMEEPAEDVEMEDAEQPRPKRRAVEGVDAVQPATAIPPSQTQSKSSAPTKPPSAKGFSSRAQSQAEKSQQSSSGVGAAPGKPDRDEAFLKAVASTKRGRKHEDTFDREFNNLKISKPDLRKEEAEKEWGVLEQFGDDGDVRGNFMVVVEMDVPRREARTSYRHGEGRVEWEGRPDFKKFKKKAVGERRKPVELVLNVDPDDSFPSQMRKASQSQNAPQNDLFNLASAQERKMQTQLQGTQAVVQDSSEENILQPINARRSQREPSPVHIQVPPARTRYKRQPKYMPNEPLFLESDEDVDMNDDDAGGDVAPDVTKSSQDDLDMPLQSTAPKSMQRGAKPTRSSSRKKSSAIVLDEVSGDELAFRGFGKTRT</sequence>
<feature type="compositionally biased region" description="Low complexity" evidence="1">
    <location>
        <begin position="707"/>
        <end position="737"/>
    </location>
</feature>
<evidence type="ECO:0000313" key="2">
    <source>
        <dbReference type="EMBL" id="CAL1702804.1"/>
    </source>
</evidence>
<keyword evidence="3" id="KW-1185">Reference proteome</keyword>
<feature type="region of interest" description="Disordered" evidence="1">
    <location>
        <begin position="901"/>
        <end position="1018"/>
    </location>
</feature>
<reference evidence="3" key="1">
    <citation type="submission" date="2024-04" db="EMBL/GenBank/DDBJ databases">
        <authorList>
            <person name="Shaw F."/>
            <person name="Minotto A."/>
        </authorList>
    </citation>
    <scope>NUCLEOTIDE SEQUENCE [LARGE SCALE GENOMIC DNA]</scope>
</reference>
<name>A0ABP1D7W1_9APHY</name>
<dbReference type="InterPro" id="IPR040227">
    <property type="entry name" value="Nibrin-rel"/>
</dbReference>
<organism evidence="2 3">
    <name type="scientific">Somion occarium</name>
    <dbReference type="NCBI Taxonomy" id="3059160"/>
    <lineage>
        <taxon>Eukaryota</taxon>
        <taxon>Fungi</taxon>
        <taxon>Dikarya</taxon>
        <taxon>Basidiomycota</taxon>
        <taxon>Agaricomycotina</taxon>
        <taxon>Agaricomycetes</taxon>
        <taxon>Polyporales</taxon>
        <taxon>Cerrenaceae</taxon>
        <taxon>Somion</taxon>
    </lineage>
</organism>
<evidence type="ECO:0008006" key="4">
    <source>
        <dbReference type="Google" id="ProtNLM"/>
    </source>
</evidence>
<feature type="compositionally biased region" description="Pro residues" evidence="1">
    <location>
        <begin position="399"/>
        <end position="409"/>
    </location>
</feature>
<feature type="compositionally biased region" description="Basic and acidic residues" evidence="1">
    <location>
        <begin position="679"/>
        <end position="689"/>
    </location>
</feature>
<feature type="compositionally biased region" description="Basic residues" evidence="1">
    <location>
        <begin position="485"/>
        <end position="495"/>
    </location>
</feature>
<protein>
    <recommendedName>
        <fullName evidence="4">FHA domain-containing protein</fullName>
    </recommendedName>
</protein>
<feature type="compositionally biased region" description="Polar residues" evidence="1">
    <location>
        <begin position="867"/>
        <end position="882"/>
    </location>
</feature>
<feature type="compositionally biased region" description="Basic and acidic residues" evidence="1">
    <location>
        <begin position="419"/>
        <end position="428"/>
    </location>
</feature>
<dbReference type="Proteomes" id="UP001497453">
    <property type="component" value="Chromosome 2"/>
</dbReference>
<feature type="compositionally biased region" description="Acidic residues" evidence="1">
    <location>
        <begin position="669"/>
        <end position="678"/>
    </location>
</feature>
<feature type="region of interest" description="Disordered" evidence="1">
    <location>
        <begin position="860"/>
        <end position="882"/>
    </location>
</feature>
<feature type="region of interest" description="Disordered" evidence="1">
    <location>
        <begin position="377"/>
        <end position="559"/>
    </location>
</feature>
<feature type="compositionally biased region" description="Low complexity" evidence="1">
    <location>
        <begin position="430"/>
        <end position="445"/>
    </location>
</feature>
<gene>
    <name evidence="2" type="ORF">GFSPODELE1_LOCUS4237</name>
</gene>
<feature type="region of interest" description="Disordered" evidence="1">
    <location>
        <begin position="608"/>
        <end position="769"/>
    </location>
</feature>
<evidence type="ECO:0000256" key="1">
    <source>
        <dbReference type="SAM" id="MobiDB-lite"/>
    </source>
</evidence>